<dbReference type="InterPro" id="IPR050344">
    <property type="entry name" value="Peptidase_M1_aminopeptidases"/>
</dbReference>
<dbReference type="InterPro" id="IPR001930">
    <property type="entry name" value="Peptidase_M1"/>
</dbReference>
<keyword evidence="8" id="KW-0479">Metal-binding</keyword>
<dbReference type="Gene3D" id="1.10.390.10">
    <property type="entry name" value="Neutral Protease Domain 2"/>
    <property type="match status" value="1"/>
</dbReference>
<evidence type="ECO:0000256" key="2">
    <source>
        <dbReference type="ARBA" id="ARBA00001947"/>
    </source>
</evidence>
<dbReference type="InterPro" id="IPR024571">
    <property type="entry name" value="ERAP1-like_C_dom"/>
</dbReference>
<evidence type="ECO:0000256" key="13">
    <source>
        <dbReference type="ARBA" id="ARBA00031533"/>
    </source>
</evidence>
<evidence type="ECO:0000256" key="10">
    <source>
        <dbReference type="ARBA" id="ARBA00022833"/>
    </source>
</evidence>
<evidence type="ECO:0000313" key="16">
    <source>
        <dbReference type="EMBL" id="MCK9878471.1"/>
    </source>
</evidence>
<organism evidence="16 17">
    <name type="scientific">Frankia umida</name>
    <dbReference type="NCBI Taxonomy" id="573489"/>
    <lineage>
        <taxon>Bacteria</taxon>
        <taxon>Bacillati</taxon>
        <taxon>Actinomycetota</taxon>
        <taxon>Actinomycetes</taxon>
        <taxon>Frankiales</taxon>
        <taxon>Frankiaceae</taxon>
        <taxon>Frankia</taxon>
    </lineage>
</organism>
<feature type="domain" description="ERAP1-like C-terminal" evidence="15">
    <location>
        <begin position="532"/>
        <end position="841"/>
    </location>
</feature>
<evidence type="ECO:0000256" key="7">
    <source>
        <dbReference type="ARBA" id="ARBA00022670"/>
    </source>
</evidence>
<evidence type="ECO:0000256" key="4">
    <source>
        <dbReference type="ARBA" id="ARBA00012564"/>
    </source>
</evidence>
<keyword evidence="9 16" id="KW-0378">Hydrolase</keyword>
<protein>
    <recommendedName>
        <fullName evidence="5">Aminopeptidase N</fullName>
        <ecNumber evidence="4">3.4.11.2</ecNumber>
    </recommendedName>
    <alternativeName>
        <fullName evidence="12">Alanine aminopeptidase</fullName>
    </alternativeName>
    <alternativeName>
        <fullName evidence="13">Lysyl aminopeptidase</fullName>
    </alternativeName>
</protein>
<dbReference type="InterPro" id="IPR012778">
    <property type="entry name" value="Pept_M1_aminopeptidase"/>
</dbReference>
<keyword evidence="17" id="KW-1185">Reference proteome</keyword>
<dbReference type="InterPro" id="IPR014782">
    <property type="entry name" value="Peptidase_M1_dom"/>
</dbReference>
<evidence type="ECO:0000259" key="15">
    <source>
        <dbReference type="Pfam" id="PF11838"/>
    </source>
</evidence>
<gene>
    <name evidence="16" type="primary">pepN</name>
    <name evidence="16" type="ORF">MXD59_22345</name>
</gene>
<dbReference type="GO" id="GO:0016285">
    <property type="term" value="F:alanyl aminopeptidase activity"/>
    <property type="evidence" value="ECO:0007669"/>
    <property type="project" value="UniProtKB-EC"/>
</dbReference>
<comment type="similarity">
    <text evidence="3">Belongs to the peptidase M1 family.</text>
</comment>
<evidence type="ECO:0000256" key="6">
    <source>
        <dbReference type="ARBA" id="ARBA00022438"/>
    </source>
</evidence>
<dbReference type="Pfam" id="PF11838">
    <property type="entry name" value="ERAP1_C"/>
    <property type="match status" value="1"/>
</dbReference>
<dbReference type="InterPro" id="IPR027268">
    <property type="entry name" value="Peptidase_M4/M1_CTD_sf"/>
</dbReference>
<evidence type="ECO:0000313" key="17">
    <source>
        <dbReference type="Proteomes" id="UP001201873"/>
    </source>
</evidence>
<evidence type="ECO:0000256" key="1">
    <source>
        <dbReference type="ARBA" id="ARBA00000098"/>
    </source>
</evidence>
<reference evidence="16 17" key="1">
    <citation type="submission" date="2022-04" db="EMBL/GenBank/DDBJ databases">
        <title>Genome diversity in the genus Frankia.</title>
        <authorList>
            <person name="Carlos-Shanley C."/>
            <person name="Hahn D."/>
        </authorList>
    </citation>
    <scope>NUCLEOTIDE SEQUENCE [LARGE SCALE GENOMIC DNA]</scope>
    <source>
        <strain evidence="16 17">Ag45/Mut15</strain>
    </source>
</reference>
<keyword evidence="7" id="KW-0645">Protease</keyword>
<evidence type="ECO:0000256" key="5">
    <source>
        <dbReference type="ARBA" id="ARBA00015611"/>
    </source>
</evidence>
<comment type="catalytic activity">
    <reaction evidence="1">
        <text>Release of an N-terminal amino acid, Xaa-|-Yaa- from a peptide, amide or arylamide. Xaa is preferably Ala, but may be most amino acids including Pro (slow action). When a terminal hydrophobic residue is followed by a prolyl residue, the two may be released as an intact Xaa-Pro dipeptide.</text>
        <dbReference type="EC" id="3.4.11.2"/>
    </reaction>
</comment>
<dbReference type="PANTHER" id="PTHR11533:SF174">
    <property type="entry name" value="PUROMYCIN-SENSITIVE AMINOPEPTIDASE-RELATED"/>
    <property type="match status" value="1"/>
</dbReference>
<evidence type="ECO:0000256" key="8">
    <source>
        <dbReference type="ARBA" id="ARBA00022723"/>
    </source>
</evidence>
<dbReference type="NCBIfam" id="TIGR02412">
    <property type="entry name" value="pepN_strep_liv"/>
    <property type="match status" value="1"/>
</dbReference>
<dbReference type="PRINTS" id="PR00756">
    <property type="entry name" value="ALADIPTASE"/>
</dbReference>
<dbReference type="SUPFAM" id="SSF55486">
    <property type="entry name" value="Metalloproteases ('zincins'), catalytic domain"/>
    <property type="match status" value="1"/>
</dbReference>
<proteinExistence type="inferred from homology"/>
<keyword evidence="6 16" id="KW-0031">Aminopeptidase</keyword>
<dbReference type="SUPFAM" id="SSF63737">
    <property type="entry name" value="Leukotriene A4 hydrolase N-terminal domain"/>
    <property type="match status" value="1"/>
</dbReference>
<dbReference type="EMBL" id="JALKFT010000035">
    <property type="protein sequence ID" value="MCK9878471.1"/>
    <property type="molecule type" value="Genomic_DNA"/>
</dbReference>
<dbReference type="RefSeq" id="WP_248826572.1">
    <property type="nucleotide sequence ID" value="NZ_JALKFT010000035.1"/>
</dbReference>
<dbReference type="Pfam" id="PF01433">
    <property type="entry name" value="Peptidase_M1"/>
    <property type="match status" value="1"/>
</dbReference>
<dbReference type="PANTHER" id="PTHR11533">
    <property type="entry name" value="PROTEASE M1 ZINC METALLOPROTEASE"/>
    <property type="match status" value="1"/>
</dbReference>
<dbReference type="Proteomes" id="UP001201873">
    <property type="component" value="Unassembled WGS sequence"/>
</dbReference>
<name>A0ABT0K3T6_9ACTN</name>
<dbReference type="CDD" id="cd09602">
    <property type="entry name" value="M1_APN"/>
    <property type="match status" value="1"/>
</dbReference>
<evidence type="ECO:0000256" key="12">
    <source>
        <dbReference type="ARBA" id="ARBA00029811"/>
    </source>
</evidence>
<comment type="cofactor">
    <cofactor evidence="2">
        <name>Zn(2+)</name>
        <dbReference type="ChEBI" id="CHEBI:29105"/>
    </cofactor>
</comment>
<keyword evidence="10" id="KW-0862">Zinc</keyword>
<dbReference type="InterPro" id="IPR042097">
    <property type="entry name" value="Aminopeptidase_N-like_N_sf"/>
</dbReference>
<accession>A0ABT0K3T6</accession>
<sequence length="873" mass="95529">MYTLTRDEAIARARLLRVDGYDIELDLTAARTSTEFGSTTRVRFSLRDPQHPTGGFAELKAVEVHELRLNGRVLGAAALDGNRIMLDELGASNELVTTTTMRYSNTGEGLHRFNDPEDGEVYLYAQTFLDDAQRIFTCFDQPDLKAPVRLVVLAPPDWVVRANGAGRQTAPGRWEFTETPPLATYFVTVVAGPYHVIEDTHDGIALGLLCRRALAPHLRADAAEILEVTRACLDRYHELFADRYPFGKYDQAFVPEFNAGAMENPGCVTFRDEFVYRSAVTDAERQLRAVVIAHEMAHMWFGDLVTMRWWDDLWLNESFAEYMGYRVTAEATRFTDAWTSFAVGRKAWGYAADQRPSTHPVAPVDVADTALALLNFDGISYAKGASVLRQLVAWVGEDAFRTGLRAYFTRHAFANASLDDLLSALSTASGRDLTGWAQVWLRREQVTTLTPRIAVDDAGRLSAVTVRQSAPARYPTLRPHRVAIAVYGEGADGVAGSPLGLLRRVEVDLAADAPDGDTAVPELVGTPAGRLLLVNDGDLTYAKTRFTAEHLEALPDVLPRLTDPLTRAVIWAAAADATRDAAWPAERHLDLTEAALPSESQLAVFEDVLRFARTIALNRYLAPTDRGDPAARLHAVCRQVLAEAPAGSGRQLSAARGTIGLAGTADTAELAAWLSGRDVPPGLVVDPELRWTVLHRLVTLGQAGEREITAEADRDRSARAAENAARARAAIAHPTAKARAWDLIMLSEQPSARLVTASADGFWQPEQEQLTASYVERYFEQVPTMATRRTPHAARQIAFAAYPHFAVSPRTVRAADALLTRHDLGRVLHRVVVDATDDLRRAVHARALTARLAMARLTGSTGLTRPGGPGGSS</sequence>
<feature type="domain" description="Peptidase M1 membrane alanine aminopeptidase" evidence="14">
    <location>
        <begin position="226"/>
        <end position="440"/>
    </location>
</feature>
<evidence type="ECO:0000256" key="3">
    <source>
        <dbReference type="ARBA" id="ARBA00010136"/>
    </source>
</evidence>
<evidence type="ECO:0000256" key="9">
    <source>
        <dbReference type="ARBA" id="ARBA00022801"/>
    </source>
</evidence>
<dbReference type="EC" id="3.4.11.2" evidence="4"/>
<dbReference type="Gene3D" id="2.60.40.1730">
    <property type="entry name" value="tricorn interacting facor f3 domain"/>
    <property type="match status" value="1"/>
</dbReference>
<evidence type="ECO:0000259" key="14">
    <source>
        <dbReference type="Pfam" id="PF01433"/>
    </source>
</evidence>
<comment type="caution">
    <text evidence="16">The sequence shown here is derived from an EMBL/GenBank/DDBJ whole genome shotgun (WGS) entry which is preliminary data.</text>
</comment>
<keyword evidence="11" id="KW-0482">Metalloprotease</keyword>
<evidence type="ECO:0000256" key="11">
    <source>
        <dbReference type="ARBA" id="ARBA00023049"/>
    </source>
</evidence>